<dbReference type="AlphaFoldDB" id="A0A2P7S2J2"/>
<dbReference type="SUPFAM" id="SSF54427">
    <property type="entry name" value="NTF2-like"/>
    <property type="match status" value="1"/>
</dbReference>
<dbReference type="PANTHER" id="PTHR38436:SF1">
    <property type="entry name" value="ESTER CYCLASE"/>
    <property type="match status" value="1"/>
</dbReference>
<comment type="caution">
    <text evidence="2">The sequence shown here is derived from an EMBL/GenBank/DDBJ whole genome shotgun (WGS) entry which is preliminary data.</text>
</comment>
<dbReference type="InterPro" id="IPR009959">
    <property type="entry name" value="Cyclase_SnoaL-like"/>
</dbReference>
<dbReference type="Gene3D" id="3.10.450.50">
    <property type="match status" value="1"/>
</dbReference>
<evidence type="ECO:0000313" key="3">
    <source>
        <dbReference type="Proteomes" id="UP000240653"/>
    </source>
</evidence>
<keyword evidence="3" id="KW-1185">Reference proteome</keyword>
<organism evidence="2 3">
    <name type="scientific">Pseudaminobacter soli</name>
    <name type="common">ex Li et al. 2025</name>
    <dbReference type="NCBI Taxonomy" id="1295366"/>
    <lineage>
        <taxon>Bacteria</taxon>
        <taxon>Pseudomonadati</taxon>
        <taxon>Pseudomonadota</taxon>
        <taxon>Alphaproteobacteria</taxon>
        <taxon>Hyphomicrobiales</taxon>
        <taxon>Phyllobacteriaceae</taxon>
        <taxon>Pseudaminobacter</taxon>
    </lineage>
</organism>
<dbReference type="GO" id="GO:0030638">
    <property type="term" value="P:polyketide metabolic process"/>
    <property type="evidence" value="ECO:0007669"/>
    <property type="project" value="InterPro"/>
</dbReference>
<feature type="signal peptide" evidence="1">
    <location>
        <begin position="1"/>
        <end position="22"/>
    </location>
</feature>
<reference evidence="2 3" key="1">
    <citation type="submission" date="2018-03" db="EMBL/GenBank/DDBJ databases">
        <title>The draft genome of Mesorhizobium soli JCM 19897.</title>
        <authorList>
            <person name="Li L."/>
            <person name="Liu L."/>
            <person name="Liang L."/>
            <person name="Wang T."/>
            <person name="Zhang X."/>
        </authorList>
    </citation>
    <scope>NUCLEOTIDE SEQUENCE [LARGE SCALE GENOMIC DNA]</scope>
    <source>
        <strain evidence="2 3">JCM 19897</strain>
    </source>
</reference>
<dbReference type="OrthoDB" id="9182871at2"/>
<proteinExistence type="predicted"/>
<accession>A0A2P7S2J2</accession>
<feature type="chain" id="PRO_5015203810" evidence="1">
    <location>
        <begin position="23"/>
        <end position="160"/>
    </location>
</feature>
<evidence type="ECO:0000313" key="2">
    <source>
        <dbReference type="EMBL" id="PSJ56690.1"/>
    </source>
</evidence>
<protein>
    <submittedName>
        <fullName evidence="2">Ester cyclase</fullName>
    </submittedName>
</protein>
<sequence>MDAMKLLIASIAGSFFAVPASAAPAANEPRQIASQWYEAFGHHDAGLLEKILAPSWVDIPSPPDAPHGPEAAKAAMAMLVNAFPDFDIKIEDLIQDGNKVVVRSTITGTQRQAFAGLPATGRSMRIQAVDIHEIENGKIVRTWHTEDWMTGLRELGHLSR</sequence>
<dbReference type="InterPro" id="IPR032710">
    <property type="entry name" value="NTF2-like_dom_sf"/>
</dbReference>
<dbReference type="PANTHER" id="PTHR38436">
    <property type="entry name" value="POLYKETIDE CYCLASE SNOAL-LIKE DOMAIN"/>
    <property type="match status" value="1"/>
</dbReference>
<evidence type="ECO:0000256" key="1">
    <source>
        <dbReference type="SAM" id="SignalP"/>
    </source>
</evidence>
<dbReference type="Pfam" id="PF07366">
    <property type="entry name" value="SnoaL"/>
    <property type="match status" value="1"/>
</dbReference>
<dbReference type="EMBL" id="PXYL01000017">
    <property type="protein sequence ID" value="PSJ56690.1"/>
    <property type="molecule type" value="Genomic_DNA"/>
</dbReference>
<name>A0A2P7S2J2_9HYPH</name>
<gene>
    <name evidence="2" type="ORF">C7I85_24175</name>
</gene>
<keyword evidence="1" id="KW-0732">Signal</keyword>
<dbReference type="Proteomes" id="UP000240653">
    <property type="component" value="Unassembled WGS sequence"/>
</dbReference>